<dbReference type="Pfam" id="PF01738">
    <property type="entry name" value="DLH"/>
    <property type="match status" value="1"/>
</dbReference>
<sequence>MLFVAHLKAVYYLLPIKGRFCMHTETIDYRDGDAVLQAYVAYDKTTKEKRPLVLIAHAWAGRDEFVEEKARQLAELGYVGFAMDIYGKGVLGASKEENGRLMKPFMDDRKMLRHRLLAALETAKTLTVADENKIAAMGYCFGGLCVLDLARSGAHLKGVVSFHGLLKAADNLPSETIPAKILALHGHDDPMVPPEAVLEFEKEMTKAKVDWQLHVFSNTMHAFTNPSADDPDFGTVYNPVADKRSWLEMKLFFEEIFK</sequence>
<dbReference type="EC" id="3.1.1.45" evidence="2"/>
<keyword evidence="2" id="KW-0378">Hydrolase</keyword>
<protein>
    <submittedName>
        <fullName evidence="2">Carboxymethylenebutenolidase</fullName>
        <ecNumber evidence="2">3.1.1.45</ecNumber>
    </submittedName>
</protein>
<gene>
    <name evidence="2" type="ordered locus">CBUD_1219</name>
</gene>
<evidence type="ECO:0000313" key="3">
    <source>
        <dbReference type="Proteomes" id="UP000008555"/>
    </source>
</evidence>
<organism evidence="2 3">
    <name type="scientific">Coxiella burnetii (strain Dugway 5J108-111)</name>
    <dbReference type="NCBI Taxonomy" id="434922"/>
    <lineage>
        <taxon>Bacteria</taxon>
        <taxon>Pseudomonadati</taxon>
        <taxon>Pseudomonadota</taxon>
        <taxon>Gammaproteobacteria</taxon>
        <taxon>Legionellales</taxon>
        <taxon>Coxiellaceae</taxon>
        <taxon>Coxiella</taxon>
    </lineage>
</organism>
<feature type="domain" description="Dienelactone hydrolase" evidence="1">
    <location>
        <begin position="37"/>
        <end position="256"/>
    </location>
</feature>
<dbReference type="HOGENOM" id="CLU_054590_3_0_6"/>
<dbReference type="InterPro" id="IPR050261">
    <property type="entry name" value="FrsA_esterase"/>
</dbReference>
<dbReference type="GO" id="GO:0008806">
    <property type="term" value="F:carboxymethylenebutenolidase activity"/>
    <property type="evidence" value="ECO:0007669"/>
    <property type="project" value="UniProtKB-EC"/>
</dbReference>
<proteinExistence type="predicted"/>
<dbReference type="PANTHER" id="PTHR22946">
    <property type="entry name" value="DIENELACTONE HYDROLASE DOMAIN-CONTAINING PROTEIN-RELATED"/>
    <property type="match status" value="1"/>
</dbReference>
<dbReference type="SUPFAM" id="SSF53474">
    <property type="entry name" value="alpha/beta-Hydrolases"/>
    <property type="match status" value="1"/>
</dbReference>
<dbReference type="Gene3D" id="3.40.50.1820">
    <property type="entry name" value="alpha/beta hydrolase"/>
    <property type="match status" value="1"/>
</dbReference>
<dbReference type="InterPro" id="IPR002925">
    <property type="entry name" value="Dienelactn_hydro"/>
</dbReference>
<dbReference type="AlphaFoldDB" id="A9KE61"/>
<dbReference type="KEGG" id="cbd:CBUD_1219"/>
<evidence type="ECO:0000313" key="2">
    <source>
        <dbReference type="EMBL" id="ABS78218.2"/>
    </source>
</evidence>
<dbReference type="InterPro" id="IPR029058">
    <property type="entry name" value="AB_hydrolase_fold"/>
</dbReference>
<accession>A9KE61</accession>
<name>A9KE61_COXBN</name>
<dbReference type="PANTHER" id="PTHR22946:SF0">
    <property type="entry name" value="DIENELACTONE HYDROLASE DOMAIN-CONTAINING PROTEIN"/>
    <property type="match status" value="1"/>
</dbReference>
<reference evidence="2 3" key="1">
    <citation type="journal article" date="2009" name="Infect. Immun.">
        <title>Comparative genomics reveal extensive transposon-mediated genomic plasticity and diversity among potential effector proteins within the genus Coxiella.</title>
        <authorList>
            <person name="Beare P.A."/>
            <person name="Unsworth N."/>
            <person name="Andoh M."/>
            <person name="Voth D.E."/>
            <person name="Omsland A."/>
            <person name="Gilk S.D."/>
            <person name="Williams K.P."/>
            <person name="Sobral B.W."/>
            <person name="Kupko J.J.III."/>
            <person name="Porcella S.F."/>
            <person name="Samuel J.E."/>
            <person name="Heinzen R.A."/>
        </authorList>
    </citation>
    <scope>NUCLEOTIDE SEQUENCE [LARGE SCALE GENOMIC DNA]</scope>
    <source>
        <strain evidence="2 3">Dugway 5J108-111</strain>
    </source>
</reference>
<evidence type="ECO:0000259" key="1">
    <source>
        <dbReference type="Pfam" id="PF01738"/>
    </source>
</evidence>
<dbReference type="Proteomes" id="UP000008555">
    <property type="component" value="Chromosome"/>
</dbReference>
<dbReference type="EMBL" id="CP000733">
    <property type="protein sequence ID" value="ABS78218.2"/>
    <property type="molecule type" value="Genomic_DNA"/>
</dbReference>
<dbReference type="ESTHER" id="coxbu-CBU1119">
    <property type="family name" value="Dienelactone_hydrolase"/>
</dbReference>